<reference evidence="12" key="1">
    <citation type="submission" date="2016-11" db="EMBL/GenBank/DDBJ databases">
        <authorList>
            <person name="Varghese N."/>
            <person name="Submissions S."/>
        </authorList>
    </citation>
    <scope>NUCLEOTIDE SEQUENCE [LARGE SCALE GENOMIC DNA]</scope>
    <source>
        <strain evidence="12">YR203</strain>
    </source>
</reference>
<dbReference type="EC" id="4.1.1.5" evidence="4 9"/>
<evidence type="ECO:0000256" key="7">
    <source>
        <dbReference type="ARBA" id="ARBA00023061"/>
    </source>
</evidence>
<accession>A0A1M5DNX5</accession>
<dbReference type="UniPathway" id="UPA00626">
    <property type="reaction ID" value="UER00678"/>
</dbReference>
<dbReference type="Gene3D" id="3.30.1330.80">
    <property type="entry name" value="Hypothetical protein, similar to alpha- acetolactate decarboxylase, domain 2"/>
    <property type="match status" value="2"/>
</dbReference>
<comment type="catalytic activity">
    <reaction evidence="1 9">
        <text>(2S)-2-acetolactate + H(+) = (R)-acetoin + CO2</text>
        <dbReference type="Rhea" id="RHEA:21580"/>
        <dbReference type="ChEBI" id="CHEBI:15378"/>
        <dbReference type="ChEBI" id="CHEBI:15686"/>
        <dbReference type="ChEBI" id="CHEBI:16526"/>
        <dbReference type="ChEBI" id="CHEBI:58476"/>
        <dbReference type="EC" id="4.1.1.5"/>
    </reaction>
</comment>
<proteinExistence type="inferred from homology"/>
<dbReference type="PIRSF" id="PIRSF001332">
    <property type="entry name" value="Acetolac_decarb"/>
    <property type="match status" value="1"/>
</dbReference>
<dbReference type="CDD" id="cd17299">
    <property type="entry name" value="acetolactate_decarboxylase"/>
    <property type="match status" value="1"/>
</dbReference>
<evidence type="ECO:0000256" key="6">
    <source>
        <dbReference type="ARBA" id="ARBA00022793"/>
    </source>
</evidence>
<evidence type="ECO:0000256" key="9">
    <source>
        <dbReference type="PIRNR" id="PIRNR001332"/>
    </source>
</evidence>
<dbReference type="GO" id="GO:0047605">
    <property type="term" value="F:acetolactate decarboxylase activity"/>
    <property type="evidence" value="ECO:0007669"/>
    <property type="project" value="UniProtKB-UniRule"/>
</dbReference>
<dbReference type="PANTHER" id="PTHR35524:SF1">
    <property type="entry name" value="ALPHA-ACETOLACTATE DECARBOXYLASE"/>
    <property type="match status" value="1"/>
</dbReference>
<dbReference type="SUPFAM" id="SSF117856">
    <property type="entry name" value="AF0104/ALDC/Ptd012-like"/>
    <property type="match status" value="1"/>
</dbReference>
<keyword evidence="6 9" id="KW-0210">Decarboxylase</keyword>
<evidence type="ECO:0000256" key="1">
    <source>
        <dbReference type="ARBA" id="ARBA00001784"/>
    </source>
</evidence>
<dbReference type="Proteomes" id="UP000184108">
    <property type="component" value="Unassembled WGS sequence"/>
</dbReference>
<evidence type="ECO:0000313" key="11">
    <source>
        <dbReference type="EMBL" id="SHF68683.1"/>
    </source>
</evidence>
<evidence type="ECO:0000256" key="8">
    <source>
        <dbReference type="ARBA" id="ARBA00023239"/>
    </source>
</evidence>
<comment type="pathway">
    <text evidence="2 9">Polyol metabolism; (R,R)-butane-2,3-diol biosynthesis; (R,R)-butane-2,3-diol from pyruvate: step 2/3.</text>
</comment>
<keyword evidence="8 9" id="KW-0456">Lyase</keyword>
<evidence type="ECO:0000256" key="4">
    <source>
        <dbReference type="ARBA" id="ARBA00013204"/>
    </source>
</evidence>
<evidence type="ECO:0000256" key="10">
    <source>
        <dbReference type="SAM" id="SignalP"/>
    </source>
</evidence>
<evidence type="ECO:0000256" key="2">
    <source>
        <dbReference type="ARBA" id="ARBA00005170"/>
    </source>
</evidence>
<dbReference type="Pfam" id="PF03306">
    <property type="entry name" value="AAL_decarboxy"/>
    <property type="match status" value="1"/>
</dbReference>
<feature type="chain" id="PRO_5013200334" description="Alpha-acetolactate decarboxylase" evidence="10">
    <location>
        <begin position="21"/>
        <end position="256"/>
    </location>
</feature>
<feature type="signal peptide" evidence="10">
    <location>
        <begin position="1"/>
        <end position="20"/>
    </location>
</feature>
<sequence length="256" mass="28590">MIKSLLTIAMLNLLTVPFNAQQHDDKIFHYSSMDAMRNGVYTGDITVKDAKQKGNFGLGTYNLLDGELIALDGNIYRIASDGSVETADLKRLIPFGSFTFFKKDQSIELQGVRNIADLQKKLIELLPSPNRFYAVKIEASFRSISLGGAEKVNETDTRGIAYFMKSRPVYQKENVKGTLIGFYNPPYAGGLDLTPFHFHFLSDEKSVGGHLIEGIPSDLKITVELDEKNAYEVILPNSNEAGYQRKWSSSEAKAQY</sequence>
<dbReference type="PANTHER" id="PTHR35524">
    <property type="entry name" value="ALPHA-ACETOLACTATE DECARBOXYLASE"/>
    <property type="match status" value="1"/>
</dbReference>
<dbReference type="InterPro" id="IPR005128">
    <property type="entry name" value="Acetolactate_a_deCO2ase"/>
</dbReference>
<evidence type="ECO:0000313" key="12">
    <source>
        <dbReference type="Proteomes" id="UP000184108"/>
    </source>
</evidence>
<evidence type="ECO:0000256" key="5">
    <source>
        <dbReference type="ARBA" id="ARBA00020164"/>
    </source>
</evidence>
<gene>
    <name evidence="11" type="ORF">SAMN02787073_2668</name>
</gene>
<organism evidence="11 12">
    <name type="scientific">Chryseobacterium vrystaatense</name>
    <dbReference type="NCBI Taxonomy" id="307480"/>
    <lineage>
        <taxon>Bacteria</taxon>
        <taxon>Pseudomonadati</taxon>
        <taxon>Bacteroidota</taxon>
        <taxon>Flavobacteriia</taxon>
        <taxon>Flavobacteriales</taxon>
        <taxon>Weeksellaceae</taxon>
        <taxon>Chryseobacterium group</taxon>
        <taxon>Chryseobacterium</taxon>
    </lineage>
</organism>
<name>A0A1M5DNX5_9FLAO</name>
<evidence type="ECO:0000256" key="3">
    <source>
        <dbReference type="ARBA" id="ARBA00007106"/>
    </source>
</evidence>
<dbReference type="AlphaFoldDB" id="A0A1M5DNX5"/>
<keyword evidence="7 9" id="KW-0005">Acetoin biosynthesis</keyword>
<dbReference type="EMBL" id="FQVE01000003">
    <property type="protein sequence ID" value="SHF68683.1"/>
    <property type="molecule type" value="Genomic_DNA"/>
</dbReference>
<protein>
    <recommendedName>
        <fullName evidence="5 9">Alpha-acetolactate decarboxylase</fullName>
        <ecNumber evidence="4 9">4.1.1.5</ecNumber>
    </recommendedName>
</protein>
<keyword evidence="10" id="KW-0732">Signal</keyword>
<dbReference type="GO" id="GO:0045151">
    <property type="term" value="P:acetoin biosynthetic process"/>
    <property type="evidence" value="ECO:0007669"/>
    <property type="project" value="UniProtKB-UniRule"/>
</dbReference>
<dbReference type="RefSeq" id="WP_073174065.1">
    <property type="nucleotide sequence ID" value="NZ_FQVE01000003.1"/>
</dbReference>
<comment type="similarity">
    <text evidence="3 9">Belongs to the alpha-acetolactate decarboxylase family.</text>
</comment>